<feature type="zinc finger region" description="C3H1-type" evidence="9">
    <location>
        <begin position="80"/>
        <end position="107"/>
    </location>
</feature>
<dbReference type="AlphaFoldDB" id="A0A8H5GCG5"/>
<dbReference type="SMART" id="SM00647">
    <property type="entry name" value="IBR"/>
    <property type="match status" value="2"/>
</dbReference>
<dbReference type="PROSITE" id="PS50089">
    <property type="entry name" value="ZF_RING_2"/>
    <property type="match status" value="1"/>
</dbReference>
<dbReference type="Pfam" id="PF00097">
    <property type="entry name" value="zf-C3HC4"/>
    <property type="match status" value="1"/>
</dbReference>
<dbReference type="InterPro" id="IPR001841">
    <property type="entry name" value="Znf_RING"/>
</dbReference>
<dbReference type="PROSITE" id="PS50103">
    <property type="entry name" value="ZF_C3H1"/>
    <property type="match status" value="2"/>
</dbReference>
<feature type="compositionally biased region" description="Polar residues" evidence="11">
    <location>
        <begin position="38"/>
        <end position="68"/>
    </location>
</feature>
<dbReference type="GO" id="GO:0061630">
    <property type="term" value="F:ubiquitin protein ligase activity"/>
    <property type="evidence" value="ECO:0007669"/>
    <property type="project" value="UniProtKB-EC"/>
</dbReference>
<evidence type="ECO:0000256" key="9">
    <source>
        <dbReference type="PROSITE-ProRule" id="PRU00723"/>
    </source>
</evidence>
<dbReference type="InterPro" id="IPR018957">
    <property type="entry name" value="Znf_C3HC4_RING-type"/>
</dbReference>
<evidence type="ECO:0000259" key="14">
    <source>
        <dbReference type="PROSITE" id="PS51873"/>
    </source>
</evidence>
<keyword evidence="16" id="KW-1185">Reference proteome</keyword>
<evidence type="ECO:0000256" key="6">
    <source>
        <dbReference type="ARBA" id="ARBA00022771"/>
    </source>
</evidence>
<evidence type="ECO:0000256" key="5">
    <source>
        <dbReference type="ARBA" id="ARBA00022737"/>
    </source>
</evidence>
<feature type="domain" description="RING-type" evidence="12">
    <location>
        <begin position="806"/>
        <end position="847"/>
    </location>
</feature>
<keyword evidence="4 9" id="KW-0479">Metal-binding</keyword>
<dbReference type="InterPro" id="IPR002867">
    <property type="entry name" value="IBR_dom"/>
</dbReference>
<feature type="region of interest" description="Disordered" evidence="11">
    <location>
        <begin position="1113"/>
        <end position="1134"/>
    </location>
</feature>
<dbReference type="EMBL" id="JAACJO010000002">
    <property type="protein sequence ID" value="KAF5362190.1"/>
    <property type="molecule type" value="Genomic_DNA"/>
</dbReference>
<evidence type="ECO:0000313" key="16">
    <source>
        <dbReference type="Proteomes" id="UP000559027"/>
    </source>
</evidence>
<dbReference type="PANTHER" id="PTHR11685">
    <property type="entry name" value="RBR FAMILY RING FINGER AND IBR DOMAIN-CONTAINING"/>
    <property type="match status" value="1"/>
</dbReference>
<evidence type="ECO:0000256" key="1">
    <source>
        <dbReference type="ARBA" id="ARBA00001798"/>
    </source>
</evidence>
<evidence type="ECO:0000256" key="4">
    <source>
        <dbReference type="ARBA" id="ARBA00022723"/>
    </source>
</evidence>
<evidence type="ECO:0000256" key="3">
    <source>
        <dbReference type="ARBA" id="ARBA00022679"/>
    </source>
</evidence>
<protein>
    <recommendedName>
        <fullName evidence="2">RBR-type E3 ubiquitin transferase</fullName>
        <ecNumber evidence="2">2.3.2.31</ecNumber>
    </recommendedName>
</protein>
<dbReference type="Proteomes" id="UP000559027">
    <property type="component" value="Unassembled WGS sequence"/>
</dbReference>
<keyword evidence="5" id="KW-0677">Repeat</keyword>
<keyword evidence="6 9" id="KW-0863">Zinc-finger</keyword>
<comment type="catalytic activity">
    <reaction evidence="1">
        <text>[E2 ubiquitin-conjugating enzyme]-S-ubiquitinyl-L-cysteine + [acceptor protein]-L-lysine = [E2 ubiquitin-conjugating enzyme]-L-cysteine + [acceptor protein]-N(6)-ubiquitinyl-L-lysine.</text>
        <dbReference type="EC" id="2.3.2.31"/>
    </reaction>
</comment>
<keyword evidence="7" id="KW-0833">Ubl conjugation pathway</keyword>
<feature type="region of interest" description="Disordered" evidence="11">
    <location>
        <begin position="111"/>
        <end position="158"/>
    </location>
</feature>
<dbReference type="InterPro" id="IPR044066">
    <property type="entry name" value="TRIAD_supradom"/>
</dbReference>
<accession>A0A8H5GCG5</accession>
<name>A0A8H5GCG5_9AGAR</name>
<dbReference type="InterPro" id="IPR000571">
    <property type="entry name" value="Znf_CCCH"/>
</dbReference>
<evidence type="ECO:0000313" key="15">
    <source>
        <dbReference type="EMBL" id="KAF5362190.1"/>
    </source>
</evidence>
<feature type="region of interest" description="Disordered" evidence="11">
    <location>
        <begin position="1011"/>
        <end position="1030"/>
    </location>
</feature>
<evidence type="ECO:0000259" key="12">
    <source>
        <dbReference type="PROSITE" id="PS50089"/>
    </source>
</evidence>
<keyword evidence="8 9" id="KW-0862">Zinc</keyword>
<dbReference type="Pfam" id="PF22191">
    <property type="entry name" value="IBR_1"/>
    <property type="match status" value="1"/>
</dbReference>
<keyword evidence="10" id="KW-0175">Coiled coil</keyword>
<comment type="caution">
    <text evidence="15">The sequence shown here is derived from an EMBL/GenBank/DDBJ whole genome shotgun (WGS) entry which is preliminary data.</text>
</comment>
<evidence type="ECO:0000259" key="13">
    <source>
        <dbReference type="PROSITE" id="PS50103"/>
    </source>
</evidence>
<proteinExistence type="predicted"/>
<dbReference type="Pfam" id="PF01485">
    <property type="entry name" value="IBR"/>
    <property type="match status" value="1"/>
</dbReference>
<dbReference type="CDD" id="cd20335">
    <property type="entry name" value="BRcat_RBR"/>
    <property type="match status" value="1"/>
</dbReference>
<keyword evidence="3" id="KW-0808">Transferase</keyword>
<dbReference type="Gene3D" id="1.20.120.1750">
    <property type="match status" value="1"/>
</dbReference>
<dbReference type="OrthoDB" id="1431934at2759"/>
<feature type="domain" description="C3H1-type" evidence="13">
    <location>
        <begin position="80"/>
        <end position="107"/>
    </location>
</feature>
<feature type="region of interest" description="Disordered" evidence="11">
    <location>
        <begin position="38"/>
        <end position="75"/>
    </location>
</feature>
<feature type="compositionally biased region" description="Polar residues" evidence="11">
    <location>
        <begin position="141"/>
        <end position="154"/>
    </location>
</feature>
<feature type="coiled-coil region" evidence="10">
    <location>
        <begin position="176"/>
        <end position="292"/>
    </location>
</feature>
<dbReference type="GO" id="GO:0016567">
    <property type="term" value="P:protein ubiquitination"/>
    <property type="evidence" value="ECO:0007669"/>
    <property type="project" value="InterPro"/>
</dbReference>
<dbReference type="InterPro" id="IPR013083">
    <property type="entry name" value="Znf_RING/FYVE/PHD"/>
</dbReference>
<gene>
    <name evidence="15" type="ORF">D9756_002178</name>
</gene>
<dbReference type="SUPFAM" id="SSF57850">
    <property type="entry name" value="RING/U-box"/>
    <property type="match status" value="2"/>
</dbReference>
<evidence type="ECO:0000256" key="2">
    <source>
        <dbReference type="ARBA" id="ARBA00012251"/>
    </source>
</evidence>
<dbReference type="PROSITE" id="PS00518">
    <property type="entry name" value="ZF_RING_1"/>
    <property type="match status" value="1"/>
</dbReference>
<dbReference type="SMART" id="SM00356">
    <property type="entry name" value="ZnF_C3H1"/>
    <property type="match status" value="2"/>
</dbReference>
<dbReference type="InterPro" id="IPR031127">
    <property type="entry name" value="E3_UB_ligase_RBR"/>
</dbReference>
<evidence type="ECO:0000256" key="8">
    <source>
        <dbReference type="ARBA" id="ARBA00022833"/>
    </source>
</evidence>
<dbReference type="Gene3D" id="4.10.1000.10">
    <property type="entry name" value="Zinc finger, CCCH-type"/>
    <property type="match status" value="2"/>
</dbReference>
<organism evidence="15 16">
    <name type="scientific">Leucocoprinus leucothites</name>
    <dbReference type="NCBI Taxonomy" id="201217"/>
    <lineage>
        <taxon>Eukaryota</taxon>
        <taxon>Fungi</taxon>
        <taxon>Dikarya</taxon>
        <taxon>Basidiomycota</taxon>
        <taxon>Agaricomycotina</taxon>
        <taxon>Agaricomycetes</taxon>
        <taxon>Agaricomycetidae</taxon>
        <taxon>Agaricales</taxon>
        <taxon>Agaricineae</taxon>
        <taxon>Agaricaceae</taxon>
        <taxon>Leucocoprinus</taxon>
    </lineage>
</organism>
<evidence type="ECO:0000256" key="11">
    <source>
        <dbReference type="SAM" id="MobiDB-lite"/>
    </source>
</evidence>
<feature type="domain" description="RING-type" evidence="14">
    <location>
        <begin position="802"/>
        <end position="1014"/>
    </location>
</feature>
<dbReference type="PROSITE" id="PS51873">
    <property type="entry name" value="TRIAD"/>
    <property type="match status" value="1"/>
</dbReference>
<dbReference type="GO" id="GO:0008270">
    <property type="term" value="F:zinc ion binding"/>
    <property type="evidence" value="ECO:0007669"/>
    <property type="project" value="UniProtKB-KW"/>
</dbReference>
<evidence type="ECO:0000256" key="10">
    <source>
        <dbReference type="SAM" id="Coils"/>
    </source>
</evidence>
<feature type="zinc finger region" description="C3H1-type" evidence="9">
    <location>
        <begin position="8"/>
        <end position="35"/>
    </location>
</feature>
<evidence type="ECO:0000256" key="7">
    <source>
        <dbReference type="ARBA" id="ARBA00022786"/>
    </source>
</evidence>
<feature type="compositionally biased region" description="Low complexity" evidence="11">
    <location>
        <begin position="111"/>
        <end position="128"/>
    </location>
</feature>
<sequence length="1173" mass="132450">MASSASGEKSRAKCRLFQGGNCRYGTKCRFLHEAGQSLTPENRNDNISASTQATPSESTSASADTQATRGKGENVIRAVKRVDKPCHAFKAGNCQWGDKCNFKHDISVLNTPSASSSTSNAPLASTGKNARRRKGKGKNSALPTPNGVATSQTSVEEDLRGQLQAEATRKIQQETASLAQERVAAARRELQLERERQEAARLAQERVVAARQELQLERERQEAARLAQERVAAARRELQLQLERERAEAARLAQERAAAARRQLQLQLEREREEAKERERAARRRKQEEEWAQESSMTIQQVVLNSFVKFGAGLTIQHVISGFEASRILVKNLPMNAKPTEVLELFTQQGIAEEDLVILSTDIIGGFQQATILGKAADVDTVAIGLDGIEFRDQCLEFVVCERSSQGRTMGASNRNSYHLTISWRPAFLTMLARYPHLEVWDISQKAHELDRELLNGQRVRAAIHWEPQGTTHDEYNSAYPTGQYAVKITKISSATTVQMVKNFAGTQRVEIYQDPTSYTSNDVFTALNSHLRGLANTTLRTFNLENVLRPNSVSAKAIFSTYESAKSAHDSLTGKVFGPNFPSLRVFLSDPHRFLITLDEKQYDAQETQWMELCEGKVKEATIQIKPINKGGERKVIVSLVGRDKKVVGALKVRIESMASGQRLDVAHWHPTFKSRKGQEFLGGLYDTTGAYVRSDWRHNCVVVFGGPETAEDARSRIKKEVERISSEQWTIPLQRKALGFFIREGLAQMQALLGEENVTLDVGSAKIVLHGADLEEARHHLRQLMDAFLDHNLESKTAPDDILCPICYDTVSQPIEISCNHIYCSSCLRHYILSTLDNHSFPLKCMGDDATCNHPFSLPLIKRFLPPQRFEQLMTAAFTSHIDKNPETFRYCITPDCSQVYRVTVLPHELQCPSCFYEICTACHVEGHAGMTCAEKCQHKNPEEQERLLEAWANQNNVKRCPSCRVWVEKIEGCHHISCKCGTHFCWICSGVFEGNRIYDHMTEAHGDWYNDPDRNRRQAAAGGQPREQVPNIVEIAGGRAAVAEQAAELRRLELQRENRAAQRIHPAVNHPLGAAHRQLFRAAQAPALPPRPAVVVNPHQEQLRRFRELQRQREAEEENERRARLRQAEERQRQLREARIQELERAAIRRRENEARQREAEKNKGWCIIM</sequence>
<reference evidence="15 16" key="1">
    <citation type="journal article" date="2020" name="ISME J.">
        <title>Uncovering the hidden diversity of litter-decomposition mechanisms in mushroom-forming fungi.</title>
        <authorList>
            <person name="Floudas D."/>
            <person name="Bentzer J."/>
            <person name="Ahren D."/>
            <person name="Johansson T."/>
            <person name="Persson P."/>
            <person name="Tunlid A."/>
        </authorList>
    </citation>
    <scope>NUCLEOTIDE SEQUENCE [LARGE SCALE GENOMIC DNA]</scope>
    <source>
        <strain evidence="15 16">CBS 146.42</strain>
    </source>
</reference>
<dbReference type="EC" id="2.3.2.31" evidence="2"/>
<feature type="domain" description="C3H1-type" evidence="13">
    <location>
        <begin position="8"/>
        <end position="35"/>
    </location>
</feature>
<dbReference type="Gene3D" id="3.30.40.10">
    <property type="entry name" value="Zinc/RING finger domain, C3HC4 (zinc finger)"/>
    <property type="match status" value="1"/>
</dbReference>
<dbReference type="InterPro" id="IPR017907">
    <property type="entry name" value="Znf_RING_CS"/>
</dbReference>